<proteinExistence type="predicted"/>
<name>A0A3B0VBI3_9ZZZZ</name>
<evidence type="ECO:0008006" key="2">
    <source>
        <dbReference type="Google" id="ProtNLM"/>
    </source>
</evidence>
<dbReference type="Gene3D" id="2.50.20.10">
    <property type="entry name" value="Lipoprotein localisation LolA/LolB/LppX"/>
    <property type="match status" value="1"/>
</dbReference>
<sequence>MSRNYRVLLISGLLAGSLFFFSACKSVKLLTKRTLAPMPFGQLYQKMEKSAPFFSYLNAKLSISYQKGEKEPVRLRAQIRLKNDSIIWMSIVPAMGIEAARVVLTADSVKLLNRMKKNYILGAYHLLDSLMHTSINFDMLQSLLLGSNVSYPLTDSSVSVDKQRYLLSMKMRIPAKRSLSGYHMLTQKIWLDPETFNIKELYLSESGMQDKDMYVFYDQYQNIGRQTFPLKMQIVIDANEKIIINITYKRTEIDIPRGFPFIIPGKYRKLI</sequence>
<evidence type="ECO:0000313" key="1">
    <source>
        <dbReference type="EMBL" id="VAW29224.1"/>
    </source>
</evidence>
<gene>
    <name evidence="1" type="ORF">MNBD_BACTEROID07-1306</name>
</gene>
<organism evidence="1">
    <name type="scientific">hydrothermal vent metagenome</name>
    <dbReference type="NCBI Taxonomy" id="652676"/>
    <lineage>
        <taxon>unclassified sequences</taxon>
        <taxon>metagenomes</taxon>
        <taxon>ecological metagenomes</taxon>
    </lineage>
</organism>
<reference evidence="1" key="1">
    <citation type="submission" date="2018-06" db="EMBL/GenBank/DDBJ databases">
        <authorList>
            <person name="Zhirakovskaya E."/>
        </authorList>
    </citation>
    <scope>NUCLEOTIDE SEQUENCE</scope>
</reference>
<dbReference type="Pfam" id="PF14125">
    <property type="entry name" value="DUF4292"/>
    <property type="match status" value="1"/>
</dbReference>
<dbReference type="PROSITE" id="PS51257">
    <property type="entry name" value="PROKAR_LIPOPROTEIN"/>
    <property type="match status" value="1"/>
</dbReference>
<accession>A0A3B0VBI3</accession>
<dbReference type="AlphaFoldDB" id="A0A3B0VBI3"/>
<dbReference type="InterPro" id="IPR025634">
    <property type="entry name" value="DUF4292"/>
</dbReference>
<dbReference type="EMBL" id="UOET01000338">
    <property type="protein sequence ID" value="VAW29224.1"/>
    <property type="molecule type" value="Genomic_DNA"/>
</dbReference>
<protein>
    <recommendedName>
        <fullName evidence="2">DUF4292 domain-containing protein</fullName>
    </recommendedName>
</protein>